<dbReference type="Proteomes" id="UP001500466">
    <property type="component" value="Unassembled WGS sequence"/>
</dbReference>
<name>A0ABP9IFL3_9ACTN</name>
<evidence type="ECO:0000313" key="2">
    <source>
        <dbReference type="Proteomes" id="UP001500466"/>
    </source>
</evidence>
<organism evidence="1 2">
    <name type="scientific">Yinghuangia aomiensis</name>
    <dbReference type="NCBI Taxonomy" id="676205"/>
    <lineage>
        <taxon>Bacteria</taxon>
        <taxon>Bacillati</taxon>
        <taxon>Actinomycetota</taxon>
        <taxon>Actinomycetes</taxon>
        <taxon>Kitasatosporales</taxon>
        <taxon>Streptomycetaceae</taxon>
        <taxon>Yinghuangia</taxon>
    </lineage>
</organism>
<comment type="caution">
    <text evidence="1">The sequence shown here is derived from an EMBL/GenBank/DDBJ whole genome shotgun (WGS) entry which is preliminary data.</text>
</comment>
<evidence type="ECO:0000313" key="1">
    <source>
        <dbReference type="EMBL" id="GAA4996224.1"/>
    </source>
</evidence>
<accession>A0ABP9IFL3</accession>
<protein>
    <submittedName>
        <fullName evidence="1">Uncharacterized protein</fullName>
    </submittedName>
</protein>
<reference evidence="2" key="1">
    <citation type="journal article" date="2019" name="Int. J. Syst. Evol. Microbiol.">
        <title>The Global Catalogue of Microorganisms (GCM) 10K type strain sequencing project: providing services to taxonomists for standard genome sequencing and annotation.</title>
        <authorList>
            <consortium name="The Broad Institute Genomics Platform"/>
            <consortium name="The Broad Institute Genome Sequencing Center for Infectious Disease"/>
            <person name="Wu L."/>
            <person name="Ma J."/>
        </authorList>
    </citation>
    <scope>NUCLEOTIDE SEQUENCE [LARGE SCALE GENOMIC DNA]</scope>
    <source>
        <strain evidence="2">JCM 17986</strain>
    </source>
</reference>
<dbReference type="EMBL" id="BAABHS010000060">
    <property type="protein sequence ID" value="GAA4996224.1"/>
    <property type="molecule type" value="Genomic_DNA"/>
</dbReference>
<gene>
    <name evidence="1" type="ORF">GCM10023205_81750</name>
</gene>
<sequence length="77" mass="8747">MPRELKVLDMASLVRPEERACELILNQRLDPAWVQANAAPDGTHHLWPALWNGLPDRPASRVRFGANRSSRCMRETA</sequence>
<proteinExistence type="predicted"/>
<keyword evidence="2" id="KW-1185">Reference proteome</keyword>